<dbReference type="AlphaFoldDB" id="X0Y686"/>
<comment type="caution">
    <text evidence="1">The sequence shown here is derived from an EMBL/GenBank/DDBJ whole genome shotgun (WGS) entry which is preliminary data.</text>
</comment>
<dbReference type="EMBL" id="BARS01053957">
    <property type="protein sequence ID" value="GAG44213.1"/>
    <property type="molecule type" value="Genomic_DNA"/>
</dbReference>
<sequence length="222" mass="25056">ESEASPKVAMVTTANKIEKPNEDNTPLDITPAGFEVLKDSAVHGMKVLKGKSDKWMQAAHKYYAADPAAQMTEALEQLANDPTSLPLHKITCDKLLLFGEGVHEQMLKMLDPTLAATGSKIIDEVKILRRKLLAVERDYRDKAKGYSEEYRKDQYNLLADISNNFSIAYEKLYSKYQDVPIEEQQNNIKEDLKVLDDTMKLIRILKASIDVLQVGEETVQKV</sequence>
<accession>X0Y686</accession>
<feature type="non-terminal residue" evidence="1">
    <location>
        <position position="1"/>
    </location>
</feature>
<reference evidence="1" key="1">
    <citation type="journal article" date="2014" name="Front. Microbiol.">
        <title>High frequency of phylogenetically diverse reductive dehalogenase-homologous genes in deep subseafloor sedimentary metagenomes.</title>
        <authorList>
            <person name="Kawai M."/>
            <person name="Futagami T."/>
            <person name="Toyoda A."/>
            <person name="Takaki Y."/>
            <person name="Nishi S."/>
            <person name="Hori S."/>
            <person name="Arai W."/>
            <person name="Tsubouchi T."/>
            <person name="Morono Y."/>
            <person name="Uchiyama I."/>
            <person name="Ito T."/>
            <person name="Fujiyama A."/>
            <person name="Inagaki F."/>
            <person name="Takami H."/>
        </authorList>
    </citation>
    <scope>NUCLEOTIDE SEQUENCE</scope>
    <source>
        <strain evidence="1">Expedition CK06-06</strain>
    </source>
</reference>
<organism evidence="1">
    <name type="scientific">marine sediment metagenome</name>
    <dbReference type="NCBI Taxonomy" id="412755"/>
    <lineage>
        <taxon>unclassified sequences</taxon>
        <taxon>metagenomes</taxon>
        <taxon>ecological metagenomes</taxon>
    </lineage>
</organism>
<evidence type="ECO:0000313" key="1">
    <source>
        <dbReference type="EMBL" id="GAG44213.1"/>
    </source>
</evidence>
<gene>
    <name evidence="1" type="ORF">S01H1_79970</name>
</gene>
<feature type="non-terminal residue" evidence="1">
    <location>
        <position position="222"/>
    </location>
</feature>
<proteinExistence type="predicted"/>
<name>X0Y686_9ZZZZ</name>
<protein>
    <submittedName>
        <fullName evidence="1">Uncharacterized protein</fullName>
    </submittedName>
</protein>